<dbReference type="EMBL" id="FUYF01000021">
    <property type="protein sequence ID" value="SKA94221.1"/>
    <property type="molecule type" value="Genomic_DNA"/>
</dbReference>
<evidence type="ECO:0000313" key="2">
    <source>
        <dbReference type="EMBL" id="SKA94221.1"/>
    </source>
</evidence>
<feature type="compositionally biased region" description="Low complexity" evidence="1">
    <location>
        <begin position="178"/>
        <end position="190"/>
    </location>
</feature>
<dbReference type="AlphaFoldDB" id="A0A1T4XYU9"/>
<proteinExistence type="predicted"/>
<evidence type="ECO:0008006" key="4">
    <source>
        <dbReference type="Google" id="ProtNLM"/>
    </source>
</evidence>
<dbReference type="RefSeq" id="WP_078785313.1">
    <property type="nucleotide sequence ID" value="NZ_CAKVSO010000070.1"/>
</dbReference>
<dbReference type="Pfam" id="PF12687">
    <property type="entry name" value="DUF3801"/>
    <property type="match status" value="1"/>
</dbReference>
<evidence type="ECO:0000313" key="3">
    <source>
        <dbReference type="Proteomes" id="UP000190286"/>
    </source>
</evidence>
<feature type="compositionally biased region" description="Basic and acidic residues" evidence="1">
    <location>
        <begin position="199"/>
        <end position="214"/>
    </location>
</feature>
<dbReference type="GeneID" id="93338918"/>
<dbReference type="STRING" id="745368.SAMN02745178_02482"/>
<feature type="compositionally biased region" description="Basic and acidic residues" evidence="1">
    <location>
        <begin position="223"/>
        <end position="233"/>
    </location>
</feature>
<dbReference type="Proteomes" id="UP000190286">
    <property type="component" value="Unassembled WGS sequence"/>
</dbReference>
<accession>A0A1T4XYU9</accession>
<evidence type="ECO:0000256" key="1">
    <source>
        <dbReference type="SAM" id="MobiDB-lite"/>
    </source>
</evidence>
<feature type="compositionally biased region" description="Basic residues" evidence="1">
    <location>
        <begin position="237"/>
        <end position="246"/>
    </location>
</feature>
<sequence length="246" mass="27853">MNYGSEPADQVVRYSLEGAEFALRISGTAAKNFFIFAQAVLHDSKKTHGKTHLIRLLKEQKPLKFFTVDKDRMHDFARAAKAHGLLFCPIRDKMDPDHIEIAILQDDASKANRIIEKLQLDVVDTGTAELIDTVQQERSEPTPETERVQTEDGAVEFEVGADEEQFNMGFPQGSENASPSEPFSDSSKSFANSPSPRADQLRAKGERPSVRMELQDITAYLRRKVEPPKDRMPKMPVKIRRKEKVR</sequence>
<protein>
    <recommendedName>
        <fullName evidence="4">PcfB family protein</fullName>
    </recommendedName>
</protein>
<dbReference type="InterPro" id="IPR024234">
    <property type="entry name" value="DUF3801"/>
</dbReference>
<name>A0A1T4XYU9_9FIRM</name>
<gene>
    <name evidence="2" type="ORF">SAMN02745178_02482</name>
</gene>
<dbReference type="OrthoDB" id="9783524at2"/>
<feature type="region of interest" description="Disordered" evidence="1">
    <location>
        <begin position="166"/>
        <end position="246"/>
    </location>
</feature>
<reference evidence="2 3" key="1">
    <citation type="submission" date="2017-02" db="EMBL/GenBank/DDBJ databases">
        <authorList>
            <person name="Peterson S.W."/>
        </authorList>
    </citation>
    <scope>NUCLEOTIDE SEQUENCE [LARGE SCALE GENOMIC DNA]</scope>
    <source>
        <strain evidence="2 3">ATCC 27749</strain>
    </source>
</reference>
<keyword evidence="3" id="KW-1185">Reference proteome</keyword>
<organism evidence="2 3">
    <name type="scientific">Gemmiger formicilis</name>
    <dbReference type="NCBI Taxonomy" id="745368"/>
    <lineage>
        <taxon>Bacteria</taxon>
        <taxon>Bacillati</taxon>
        <taxon>Bacillota</taxon>
        <taxon>Clostridia</taxon>
        <taxon>Eubacteriales</taxon>
        <taxon>Gemmiger</taxon>
    </lineage>
</organism>